<dbReference type="GO" id="GO:0000981">
    <property type="term" value="F:DNA-binding transcription factor activity, RNA polymerase II-specific"/>
    <property type="evidence" value="ECO:0007669"/>
    <property type="project" value="InterPro"/>
</dbReference>
<dbReference type="GO" id="GO:0043565">
    <property type="term" value="F:sequence-specific DNA binding"/>
    <property type="evidence" value="ECO:0007669"/>
    <property type="project" value="TreeGrafter"/>
</dbReference>
<evidence type="ECO:0000256" key="8">
    <source>
        <dbReference type="SAM" id="Coils"/>
    </source>
</evidence>
<name>A0A1V6PL30_PENDC</name>
<feature type="compositionally biased region" description="Low complexity" evidence="9">
    <location>
        <begin position="283"/>
        <end position="294"/>
    </location>
</feature>
<organism evidence="11 12">
    <name type="scientific">Penicillium decumbens</name>
    <dbReference type="NCBI Taxonomy" id="69771"/>
    <lineage>
        <taxon>Eukaryota</taxon>
        <taxon>Fungi</taxon>
        <taxon>Dikarya</taxon>
        <taxon>Ascomycota</taxon>
        <taxon>Pezizomycotina</taxon>
        <taxon>Eurotiomycetes</taxon>
        <taxon>Eurotiomycetidae</taxon>
        <taxon>Eurotiales</taxon>
        <taxon>Aspergillaceae</taxon>
        <taxon>Penicillium</taxon>
    </lineage>
</organism>
<dbReference type="STRING" id="69771.A0A1V6PL30"/>
<feature type="compositionally biased region" description="Basic residues" evidence="9">
    <location>
        <begin position="1"/>
        <end position="10"/>
    </location>
</feature>
<feature type="region of interest" description="Disordered" evidence="9">
    <location>
        <begin position="1"/>
        <end position="117"/>
    </location>
</feature>
<dbReference type="Gene3D" id="4.10.240.10">
    <property type="entry name" value="Zn(2)-C6 fungal-type DNA-binding domain"/>
    <property type="match status" value="1"/>
</dbReference>
<evidence type="ECO:0000256" key="9">
    <source>
        <dbReference type="SAM" id="MobiDB-lite"/>
    </source>
</evidence>
<dbReference type="SUPFAM" id="SSF57701">
    <property type="entry name" value="Zn2/Cys6 DNA-binding domain"/>
    <property type="match status" value="1"/>
</dbReference>
<keyword evidence="3" id="KW-0862">Zinc</keyword>
<keyword evidence="2" id="KW-0479">Metal-binding</keyword>
<feature type="compositionally biased region" description="Low complexity" evidence="9">
    <location>
        <begin position="77"/>
        <end position="88"/>
    </location>
</feature>
<dbReference type="GO" id="GO:0005634">
    <property type="term" value="C:nucleus"/>
    <property type="evidence" value="ECO:0007669"/>
    <property type="project" value="UniProtKB-SubCell"/>
</dbReference>
<feature type="compositionally biased region" description="Acidic residues" evidence="9">
    <location>
        <begin position="311"/>
        <end position="320"/>
    </location>
</feature>
<dbReference type="InterPro" id="IPR001138">
    <property type="entry name" value="Zn2Cys6_DnaBD"/>
</dbReference>
<feature type="coiled-coil region" evidence="8">
    <location>
        <begin position="179"/>
        <end position="213"/>
    </location>
</feature>
<gene>
    <name evidence="11" type="ORF">PENDEC_c002G04947</name>
</gene>
<evidence type="ECO:0000256" key="1">
    <source>
        <dbReference type="ARBA" id="ARBA00004123"/>
    </source>
</evidence>
<dbReference type="GO" id="GO:0008270">
    <property type="term" value="F:zinc ion binding"/>
    <property type="evidence" value="ECO:0007669"/>
    <property type="project" value="InterPro"/>
</dbReference>
<evidence type="ECO:0000256" key="6">
    <source>
        <dbReference type="ARBA" id="ARBA00023163"/>
    </source>
</evidence>
<dbReference type="OrthoDB" id="4151048at2759"/>
<protein>
    <recommendedName>
        <fullName evidence="10">Zn(2)-C6 fungal-type domain-containing protein</fullName>
    </recommendedName>
</protein>
<evidence type="ECO:0000313" key="12">
    <source>
        <dbReference type="Proteomes" id="UP000191522"/>
    </source>
</evidence>
<evidence type="ECO:0000259" key="10">
    <source>
        <dbReference type="PROSITE" id="PS00463"/>
    </source>
</evidence>
<keyword evidence="6" id="KW-0804">Transcription</keyword>
<feature type="region of interest" description="Disordered" evidence="9">
    <location>
        <begin position="278"/>
        <end position="320"/>
    </location>
</feature>
<evidence type="ECO:0000256" key="4">
    <source>
        <dbReference type="ARBA" id="ARBA00023015"/>
    </source>
</evidence>
<dbReference type="PANTHER" id="PTHR47782:SF1">
    <property type="entry name" value="PYRIMIDINE PATHWAY REGULATORY PROTEIN 1"/>
    <property type="match status" value="1"/>
</dbReference>
<evidence type="ECO:0000256" key="7">
    <source>
        <dbReference type="ARBA" id="ARBA00023242"/>
    </source>
</evidence>
<keyword evidence="5" id="KW-0238">DNA-binding</keyword>
<dbReference type="CDD" id="cd00067">
    <property type="entry name" value="GAL4"/>
    <property type="match status" value="1"/>
</dbReference>
<evidence type="ECO:0000256" key="5">
    <source>
        <dbReference type="ARBA" id="ARBA00023125"/>
    </source>
</evidence>
<feature type="compositionally biased region" description="Basic and acidic residues" evidence="9">
    <location>
        <begin position="62"/>
        <end position="74"/>
    </location>
</feature>
<dbReference type="EMBL" id="MDYL01000002">
    <property type="protein sequence ID" value="OQD77711.1"/>
    <property type="molecule type" value="Genomic_DNA"/>
</dbReference>
<proteinExistence type="predicted"/>
<evidence type="ECO:0000256" key="3">
    <source>
        <dbReference type="ARBA" id="ARBA00022833"/>
    </source>
</evidence>
<reference evidence="12" key="1">
    <citation type="journal article" date="2017" name="Nat. Microbiol.">
        <title>Global analysis of biosynthetic gene clusters reveals vast potential of secondary metabolite production in Penicillium species.</title>
        <authorList>
            <person name="Nielsen J.C."/>
            <person name="Grijseels S."/>
            <person name="Prigent S."/>
            <person name="Ji B."/>
            <person name="Dainat J."/>
            <person name="Nielsen K.F."/>
            <person name="Frisvad J.C."/>
            <person name="Workman M."/>
            <person name="Nielsen J."/>
        </authorList>
    </citation>
    <scope>NUCLEOTIDE SEQUENCE [LARGE SCALE GENOMIC DNA]</scope>
    <source>
        <strain evidence="12">IBT 11843</strain>
    </source>
</reference>
<comment type="caution">
    <text evidence="11">The sequence shown here is derived from an EMBL/GenBank/DDBJ whole genome shotgun (WGS) entry which is preliminary data.</text>
</comment>
<keyword evidence="8" id="KW-0175">Coiled coil</keyword>
<keyword evidence="7" id="KW-0539">Nucleus</keyword>
<evidence type="ECO:0000256" key="2">
    <source>
        <dbReference type="ARBA" id="ARBA00022723"/>
    </source>
</evidence>
<dbReference type="PROSITE" id="PS00463">
    <property type="entry name" value="ZN2_CY6_FUNGAL_1"/>
    <property type="match status" value="1"/>
</dbReference>
<dbReference type="InterPro" id="IPR036864">
    <property type="entry name" value="Zn2-C6_fun-type_DNA-bd_sf"/>
</dbReference>
<evidence type="ECO:0000313" key="11">
    <source>
        <dbReference type="EMBL" id="OQD77711.1"/>
    </source>
</evidence>
<dbReference type="AlphaFoldDB" id="A0A1V6PL30"/>
<accession>A0A1V6PL30</accession>
<comment type="subcellular location">
    <subcellularLocation>
        <location evidence="1">Nucleus</location>
    </subcellularLocation>
</comment>
<sequence>MSGRKKRAPKRTPINDFTNIQRSREEPEVPPNPPSNDPVTPEPAIEITGALLVPLTPLLRRAGLERDTTRHENQETQPSPNSQLSPLPEEVATPSPAPRRKRRRKEDDEQEDVEVYSEQVRQAVRSHNSGRTRQACDRCAARKYSCDSNPDGCNSCRMSNVRCQVTDKVTAETIVRGQVKHLKATVSELEKKAEELEKKVKALNDQNDWLDYQNACLRVELAQCQEQHDPFGLPQLPQLQQLDQQLQQPGQLQPFEQPPVWLSQPAQLPQLVNRLQQPELHGSAQQQVQSSQGDQRYRFQDRQQQPKPEQQGDEELPPWV</sequence>
<keyword evidence="4" id="KW-0805">Transcription regulation</keyword>
<feature type="domain" description="Zn(2)-C6 fungal-type" evidence="10">
    <location>
        <begin position="135"/>
        <end position="163"/>
    </location>
</feature>
<dbReference type="GO" id="GO:0045944">
    <property type="term" value="P:positive regulation of transcription by RNA polymerase II"/>
    <property type="evidence" value="ECO:0007669"/>
    <property type="project" value="TreeGrafter"/>
</dbReference>
<dbReference type="InterPro" id="IPR052202">
    <property type="entry name" value="Yeast_MetPath_Reg"/>
</dbReference>
<dbReference type="Proteomes" id="UP000191522">
    <property type="component" value="Unassembled WGS sequence"/>
</dbReference>
<keyword evidence="12" id="KW-1185">Reference proteome</keyword>
<dbReference type="PANTHER" id="PTHR47782">
    <property type="entry name" value="ZN(II)2CYS6 TRANSCRIPTION FACTOR (EUROFUNG)-RELATED"/>
    <property type="match status" value="1"/>
</dbReference>